<sequence>MEVFDVMNGWSLYRKLLVRQHYSQSFLDLAIKMARRFNRSHKIKQAKTRANNKIAQRKRQQITKITNLKTAVLNLSNYNLNDSEITILAKGLKFIPSPRVYNTRRNIMKDFLEFARKLRCKYHFHKKEEKKMHPFRVNSGFVPEKASAALESYIDKTRLELTSLYIRKYHQNISNEERKALTTLKQNKDIIIKKADKSNTIVILNRQKYIAEGMRQLSSNHYREVDFPNLTAIKEKVQDRLNDMHEKGSLDEETFKYLSCLDKVQNIGYLYLLPKIHKFDKETLDNIANGDLHNVPNPTGRPIISQIGTVGEKIGRFCDYFLKPIVHNQNTYIRDTADFITKIEKLRLSRECLLVSYDVTSMYTNMTFDELLRAVKRAYDPSDAQGHTSIPCPDVRDLLFLLHTVLDNNYLEFNDKIYKQTIGAAMGAVPSPEMCDIRMFEITQEITDNFIHRNKIIYHGRYRDDGIILFEGNKEEIENFFSIGNALHKLLKLTYQISDSSIVFLDTELYKGKRFIETGILDIKSYVKPTNNFHYLHRNSAHSPSVFRGFMKGERIKNYGTLAIMVYLHQTSHNSNVTFWKEDINKLKLTQ</sequence>
<dbReference type="PANTHER" id="PTHR21301:SF10">
    <property type="entry name" value="REVERSE TRANSCRIPTASE DOMAIN-CONTAINING PROTEIN"/>
    <property type="match status" value="1"/>
</dbReference>
<evidence type="ECO:0000259" key="1">
    <source>
        <dbReference type="PROSITE" id="PS50878"/>
    </source>
</evidence>
<feature type="domain" description="Reverse transcriptase" evidence="1">
    <location>
        <begin position="276"/>
        <end position="515"/>
    </location>
</feature>
<protein>
    <recommendedName>
        <fullName evidence="1">Reverse transcriptase domain-containing protein</fullName>
    </recommendedName>
</protein>
<comment type="caution">
    <text evidence="2">The sequence shown here is derived from an EMBL/GenBank/DDBJ whole genome shotgun (WGS) entry which is preliminary data.</text>
</comment>
<dbReference type="PANTHER" id="PTHR21301">
    <property type="entry name" value="REVERSE TRANSCRIPTASE"/>
    <property type="match status" value="1"/>
</dbReference>
<proteinExistence type="predicted"/>
<name>A0AA88XH00_PINIB</name>
<dbReference type="InterPro" id="IPR000477">
    <property type="entry name" value="RT_dom"/>
</dbReference>
<dbReference type="PROSITE" id="PS50878">
    <property type="entry name" value="RT_POL"/>
    <property type="match status" value="1"/>
</dbReference>
<accession>A0AA88XH00</accession>
<gene>
    <name evidence="2" type="ORF">FSP39_000707</name>
</gene>
<dbReference type="EMBL" id="VSWD01000012">
    <property type="protein sequence ID" value="KAK3085251.1"/>
    <property type="molecule type" value="Genomic_DNA"/>
</dbReference>
<reference evidence="2" key="1">
    <citation type="submission" date="2019-08" db="EMBL/GenBank/DDBJ databases">
        <title>The improved chromosome-level genome for the pearl oyster Pinctada fucata martensii using PacBio sequencing and Hi-C.</title>
        <authorList>
            <person name="Zheng Z."/>
        </authorList>
    </citation>
    <scope>NUCLEOTIDE SEQUENCE</scope>
    <source>
        <strain evidence="2">ZZ-2019</strain>
        <tissue evidence="2">Adductor muscle</tissue>
    </source>
</reference>
<evidence type="ECO:0000313" key="2">
    <source>
        <dbReference type="EMBL" id="KAK3085251.1"/>
    </source>
</evidence>
<keyword evidence="3" id="KW-1185">Reference proteome</keyword>
<dbReference type="Proteomes" id="UP001186944">
    <property type="component" value="Unassembled WGS sequence"/>
</dbReference>
<evidence type="ECO:0000313" key="3">
    <source>
        <dbReference type="Proteomes" id="UP001186944"/>
    </source>
</evidence>
<organism evidence="2 3">
    <name type="scientific">Pinctada imbricata</name>
    <name type="common">Atlantic pearl-oyster</name>
    <name type="synonym">Pinctada martensii</name>
    <dbReference type="NCBI Taxonomy" id="66713"/>
    <lineage>
        <taxon>Eukaryota</taxon>
        <taxon>Metazoa</taxon>
        <taxon>Spiralia</taxon>
        <taxon>Lophotrochozoa</taxon>
        <taxon>Mollusca</taxon>
        <taxon>Bivalvia</taxon>
        <taxon>Autobranchia</taxon>
        <taxon>Pteriomorphia</taxon>
        <taxon>Pterioida</taxon>
        <taxon>Pterioidea</taxon>
        <taxon>Pteriidae</taxon>
        <taxon>Pinctada</taxon>
    </lineage>
</organism>
<dbReference type="AlphaFoldDB" id="A0AA88XH00"/>